<comment type="caution">
    <text evidence="3">The sequence shown here is derived from an EMBL/GenBank/DDBJ whole genome shotgun (WGS) entry which is preliminary data.</text>
</comment>
<evidence type="ECO:0000256" key="1">
    <source>
        <dbReference type="SAM" id="MobiDB-lite"/>
    </source>
</evidence>
<reference evidence="3" key="1">
    <citation type="submission" date="2020-10" db="EMBL/GenBank/DDBJ databases">
        <title>Sequencing the genomes of 1000 actinobacteria strains.</title>
        <authorList>
            <person name="Klenk H.-P."/>
        </authorList>
    </citation>
    <scope>NUCLEOTIDE SEQUENCE</scope>
    <source>
        <strain evidence="3">DSM 45354</strain>
    </source>
</reference>
<sequence length="217" mass="22772">MSTSISSGTDGGEVVKWYTRARRFPQLIGKTPDGATIWGGPYTYTQVIAGVLFIVIGTKTTWLWGHFGLVGNALILLGSAYGLVLVLGRLPIGSRNPLSVGTGVMRAINSPAQGNVGGKPVRIRRPHHIRSTVVITHGGPTLADVQAAHPDLPGAAGAGEHPEVKRCRSRPRGCRPAPAPASTRLRPTPASIRTAPTPALTGVQRLLASVGTPHQKD</sequence>
<dbReference type="EMBL" id="JADBEM010000001">
    <property type="protein sequence ID" value="MBE1609957.1"/>
    <property type="molecule type" value="Genomic_DNA"/>
</dbReference>
<gene>
    <name evidence="3" type="ORF">HEB94_006805</name>
</gene>
<feature type="region of interest" description="Disordered" evidence="1">
    <location>
        <begin position="154"/>
        <end position="202"/>
    </location>
</feature>
<keyword evidence="2" id="KW-0812">Transmembrane</keyword>
<name>A0A927N6N9_9ACTN</name>
<organism evidence="3 4">
    <name type="scientific">Actinopolymorpha pittospori</name>
    <dbReference type="NCBI Taxonomy" id="648752"/>
    <lineage>
        <taxon>Bacteria</taxon>
        <taxon>Bacillati</taxon>
        <taxon>Actinomycetota</taxon>
        <taxon>Actinomycetes</taxon>
        <taxon>Propionibacteriales</taxon>
        <taxon>Actinopolymorphaceae</taxon>
        <taxon>Actinopolymorpha</taxon>
    </lineage>
</organism>
<evidence type="ECO:0000313" key="3">
    <source>
        <dbReference type="EMBL" id="MBE1609957.1"/>
    </source>
</evidence>
<keyword evidence="2" id="KW-0472">Membrane</keyword>
<evidence type="ECO:0000256" key="2">
    <source>
        <dbReference type="SAM" id="Phobius"/>
    </source>
</evidence>
<feature type="transmembrane region" description="Helical" evidence="2">
    <location>
        <begin position="35"/>
        <end position="56"/>
    </location>
</feature>
<dbReference type="Proteomes" id="UP000638648">
    <property type="component" value="Unassembled WGS sequence"/>
</dbReference>
<keyword evidence="2" id="KW-1133">Transmembrane helix</keyword>
<protein>
    <submittedName>
        <fullName evidence="3">Uncharacterized protein</fullName>
    </submittedName>
</protein>
<dbReference type="RefSeq" id="WP_192753424.1">
    <property type="nucleotide sequence ID" value="NZ_BAABJL010000075.1"/>
</dbReference>
<feature type="transmembrane region" description="Helical" evidence="2">
    <location>
        <begin position="62"/>
        <end position="87"/>
    </location>
</feature>
<accession>A0A927N6N9</accession>
<dbReference type="AlphaFoldDB" id="A0A927N6N9"/>
<evidence type="ECO:0000313" key="4">
    <source>
        <dbReference type="Proteomes" id="UP000638648"/>
    </source>
</evidence>
<proteinExistence type="predicted"/>
<keyword evidence="4" id="KW-1185">Reference proteome</keyword>